<dbReference type="GO" id="GO:0003677">
    <property type="term" value="F:DNA binding"/>
    <property type="evidence" value="ECO:0007669"/>
    <property type="project" value="InterPro"/>
</dbReference>
<organism evidence="3 4">
    <name type="scientific">Maliponia aquimaris</name>
    <dbReference type="NCBI Taxonomy" id="1673631"/>
    <lineage>
        <taxon>Bacteria</taxon>
        <taxon>Pseudomonadati</taxon>
        <taxon>Pseudomonadota</taxon>
        <taxon>Alphaproteobacteria</taxon>
        <taxon>Rhodobacterales</taxon>
        <taxon>Paracoccaceae</taxon>
        <taxon>Maliponia</taxon>
    </lineage>
</organism>
<evidence type="ECO:0000313" key="4">
    <source>
        <dbReference type="Proteomes" id="UP000207598"/>
    </source>
</evidence>
<reference evidence="3 4" key="1">
    <citation type="submission" date="2017-05" db="EMBL/GenBank/DDBJ databases">
        <authorList>
            <person name="Song R."/>
            <person name="Chenine A.L."/>
            <person name="Ruprecht R.M."/>
        </authorList>
    </citation>
    <scope>NUCLEOTIDE SEQUENCE [LARGE SCALE GENOMIC DNA]</scope>
    <source>
        <strain evidence="3 4">CECT 8898</strain>
    </source>
</reference>
<feature type="compositionally biased region" description="Basic and acidic residues" evidence="1">
    <location>
        <begin position="359"/>
        <end position="375"/>
    </location>
</feature>
<evidence type="ECO:0000313" key="3">
    <source>
        <dbReference type="EMBL" id="SMX50839.1"/>
    </source>
</evidence>
<feature type="region of interest" description="Disordered" evidence="1">
    <location>
        <begin position="343"/>
        <end position="375"/>
    </location>
</feature>
<dbReference type="GO" id="GO:0015074">
    <property type="term" value="P:DNA integration"/>
    <property type="evidence" value="ECO:0007669"/>
    <property type="project" value="InterPro"/>
</dbReference>
<dbReference type="Pfam" id="PF02914">
    <property type="entry name" value="DDE_2"/>
    <property type="match status" value="1"/>
</dbReference>
<dbReference type="EMBL" id="FXYF01000030">
    <property type="protein sequence ID" value="SMX50839.1"/>
    <property type="molecule type" value="Genomic_DNA"/>
</dbReference>
<dbReference type="InterPro" id="IPR036397">
    <property type="entry name" value="RNaseH_sf"/>
</dbReference>
<dbReference type="InterPro" id="IPR012337">
    <property type="entry name" value="RNaseH-like_sf"/>
</dbReference>
<accession>A0A238L765</accession>
<name>A0A238L765_9RHOB</name>
<dbReference type="InterPro" id="IPR004189">
    <property type="entry name" value="Phage_Mu_transposase"/>
</dbReference>
<dbReference type="GO" id="GO:0004803">
    <property type="term" value="F:transposase activity"/>
    <property type="evidence" value="ECO:0007669"/>
    <property type="project" value="InterPro"/>
</dbReference>
<evidence type="ECO:0000256" key="1">
    <source>
        <dbReference type="SAM" id="MobiDB-lite"/>
    </source>
</evidence>
<dbReference type="PROSITE" id="PS50994">
    <property type="entry name" value="INTEGRASE"/>
    <property type="match status" value="1"/>
</dbReference>
<evidence type="ECO:0000259" key="2">
    <source>
        <dbReference type="PROSITE" id="PS50994"/>
    </source>
</evidence>
<dbReference type="AlphaFoldDB" id="A0A238L765"/>
<sequence>MLVLVDVASNMVLDWELGPSENAVGTVRLIKRVCERHGIFDTLYTDNGSAFAGHLVAGGMPHRFRNGAATGVQPMGICKIMGIQTVFALPKNAQAKIAERTFAALSRAVDDGPEFLGAHAGHAPGASPSPKVVPVPVETAKAVLAREIARHNREPGRRSQGARGRSYQEMLRDGLAEREQLGRPVRRASAEQLYLAGLIWKPVAVDRYGRVAANGWQYGGPETQQALLRFHGTGQRILLGRDPDDFSAPAMAFDDAGNLICRGIEPVKRGPYASVDGIRDAARNRKAARVATDAAKAANDYLDDATMRAAMAALNAASKVDDAPPTPPRKVVGARFGRVLASRQEDPVEDDELSGVIEEFDRAPGFDPRRVLSGQ</sequence>
<dbReference type="SUPFAM" id="SSF53098">
    <property type="entry name" value="Ribonuclease H-like"/>
    <property type="match status" value="1"/>
</dbReference>
<dbReference type="Proteomes" id="UP000207598">
    <property type="component" value="Unassembled WGS sequence"/>
</dbReference>
<proteinExistence type="predicted"/>
<keyword evidence="4" id="KW-1185">Reference proteome</keyword>
<dbReference type="GO" id="GO:0006313">
    <property type="term" value="P:DNA transposition"/>
    <property type="evidence" value="ECO:0007669"/>
    <property type="project" value="InterPro"/>
</dbReference>
<protein>
    <submittedName>
        <fullName evidence="3">Bacteriophage Mu transposase</fullName>
    </submittedName>
</protein>
<gene>
    <name evidence="3" type="ORF">MAA8898_05040</name>
</gene>
<feature type="domain" description="Integrase catalytic" evidence="2">
    <location>
        <begin position="1"/>
        <end position="175"/>
    </location>
</feature>
<dbReference type="InterPro" id="IPR001584">
    <property type="entry name" value="Integrase_cat-core"/>
</dbReference>
<dbReference type="Gene3D" id="3.30.420.10">
    <property type="entry name" value="Ribonuclease H-like superfamily/Ribonuclease H"/>
    <property type="match status" value="1"/>
</dbReference>